<feature type="domain" description="DUF8077" evidence="2">
    <location>
        <begin position="67"/>
        <end position="117"/>
    </location>
</feature>
<accession>A0A0R3RYH4</accession>
<protein>
    <submittedName>
        <fullName evidence="4">Secreted protein</fullName>
    </submittedName>
</protein>
<reference evidence="4" key="1">
    <citation type="submission" date="2017-02" db="UniProtKB">
        <authorList>
            <consortium name="WormBaseParasite"/>
        </authorList>
    </citation>
    <scope>IDENTIFICATION</scope>
</reference>
<name>A0A0R3RYH4_9BILA</name>
<evidence type="ECO:0000259" key="2">
    <source>
        <dbReference type="Pfam" id="PF26284"/>
    </source>
</evidence>
<proteinExistence type="predicted"/>
<feature type="signal peptide" evidence="1">
    <location>
        <begin position="1"/>
        <end position="20"/>
    </location>
</feature>
<dbReference type="InterPro" id="IPR058390">
    <property type="entry name" value="DUF8077"/>
</dbReference>
<keyword evidence="3" id="KW-1185">Reference proteome</keyword>
<feature type="chain" id="PRO_5006447876" evidence="1">
    <location>
        <begin position="21"/>
        <end position="120"/>
    </location>
</feature>
<organism evidence="3 4">
    <name type="scientific">Elaeophora elaphi</name>
    <dbReference type="NCBI Taxonomy" id="1147741"/>
    <lineage>
        <taxon>Eukaryota</taxon>
        <taxon>Metazoa</taxon>
        <taxon>Ecdysozoa</taxon>
        <taxon>Nematoda</taxon>
        <taxon>Chromadorea</taxon>
        <taxon>Rhabditida</taxon>
        <taxon>Spirurina</taxon>
        <taxon>Spiruromorpha</taxon>
        <taxon>Filarioidea</taxon>
        <taxon>Onchocercidae</taxon>
        <taxon>Elaeophora</taxon>
    </lineage>
</organism>
<evidence type="ECO:0000313" key="4">
    <source>
        <dbReference type="WBParaSite" id="EEL_0000733001-mRNA-1"/>
    </source>
</evidence>
<dbReference type="Pfam" id="PF26284">
    <property type="entry name" value="DUF8077"/>
    <property type="match status" value="1"/>
</dbReference>
<sequence>MTWQLIPIFFIILICIVIDGQTNGVAESVDPTSQDFTTNESIHLVTSDQYSIILVNIARLMRKKLAELALLDWSSGIRIFYCTDGPLEVLVEPFKRAIVQSLNKFCRNATACRLVKSFCN</sequence>
<evidence type="ECO:0000313" key="3">
    <source>
        <dbReference type="Proteomes" id="UP000050640"/>
    </source>
</evidence>
<evidence type="ECO:0000256" key="1">
    <source>
        <dbReference type="SAM" id="SignalP"/>
    </source>
</evidence>
<dbReference type="AlphaFoldDB" id="A0A0R3RYH4"/>
<dbReference type="WBParaSite" id="EEL_0000733001-mRNA-1">
    <property type="protein sequence ID" value="EEL_0000733001-mRNA-1"/>
    <property type="gene ID" value="EEL_0000733001"/>
</dbReference>
<dbReference type="Proteomes" id="UP000050640">
    <property type="component" value="Unplaced"/>
</dbReference>
<keyword evidence="1" id="KW-0732">Signal</keyword>